<reference evidence="4 5" key="1">
    <citation type="submission" date="2017-09" db="EMBL/GenBank/DDBJ databases">
        <authorList>
            <person name="Ehlers B."/>
            <person name="Leendertz F.H."/>
        </authorList>
    </citation>
    <scope>NUCLEOTIDE SEQUENCE [LARGE SCALE GENOMIC DNA]</scope>
    <source>
        <strain evidence="4 5">DSM 18289</strain>
    </source>
</reference>
<accession>A0A285NEQ3</accession>
<evidence type="ECO:0000313" key="5">
    <source>
        <dbReference type="Proteomes" id="UP000219439"/>
    </source>
</evidence>
<evidence type="ECO:0000259" key="2">
    <source>
        <dbReference type="Pfam" id="PF01458"/>
    </source>
</evidence>
<dbReference type="SUPFAM" id="SSF101960">
    <property type="entry name" value="Stabilizer of iron transporter SufD"/>
    <property type="match status" value="1"/>
</dbReference>
<feature type="domain" description="SUF system FeS cluster assembly SufBD N-terminal" evidence="3">
    <location>
        <begin position="31"/>
        <end position="172"/>
    </location>
</feature>
<gene>
    <name evidence="4" type="ORF">SAMN06265368_1377</name>
</gene>
<evidence type="ECO:0000313" key="4">
    <source>
        <dbReference type="EMBL" id="SNZ07994.1"/>
    </source>
</evidence>
<dbReference type="InterPro" id="IPR011542">
    <property type="entry name" value="SUF_FeS_clus_asmbl_SufD"/>
</dbReference>
<evidence type="ECO:0000256" key="1">
    <source>
        <dbReference type="ARBA" id="ARBA00043967"/>
    </source>
</evidence>
<proteinExistence type="inferred from homology"/>
<dbReference type="GO" id="GO:0016226">
    <property type="term" value="P:iron-sulfur cluster assembly"/>
    <property type="evidence" value="ECO:0007669"/>
    <property type="project" value="InterPro"/>
</dbReference>
<dbReference type="Pfam" id="PF19295">
    <property type="entry name" value="SufBD_N"/>
    <property type="match status" value="1"/>
</dbReference>
<dbReference type="InterPro" id="IPR055346">
    <property type="entry name" value="Fe-S_cluster_assembly_SufBD"/>
</dbReference>
<name>A0A285NEQ3_9HYPH</name>
<dbReference type="Pfam" id="PF01458">
    <property type="entry name" value="SUFBD_core"/>
    <property type="match status" value="1"/>
</dbReference>
<feature type="domain" description="SUF system FeS cluster assembly SufBD core" evidence="2">
    <location>
        <begin position="181"/>
        <end position="405"/>
    </location>
</feature>
<dbReference type="InterPro" id="IPR037284">
    <property type="entry name" value="SUF_FeS_clus_asmbl_SufBD_sf"/>
</dbReference>
<dbReference type="InterPro" id="IPR045595">
    <property type="entry name" value="SufBD_N"/>
</dbReference>
<dbReference type="InterPro" id="IPR000825">
    <property type="entry name" value="SUF_FeS_clus_asmbl_SufBD_core"/>
</dbReference>
<keyword evidence="5" id="KW-1185">Reference proteome</keyword>
<dbReference type="RefSeq" id="WP_097152558.1">
    <property type="nucleotide sequence ID" value="NZ_OBEL01000001.1"/>
</dbReference>
<comment type="similarity">
    <text evidence="1">Belongs to the iron-sulfur cluster assembly SufBD family.</text>
</comment>
<dbReference type="EMBL" id="OBEL01000001">
    <property type="protein sequence ID" value="SNZ07994.1"/>
    <property type="molecule type" value="Genomic_DNA"/>
</dbReference>
<organism evidence="4 5">
    <name type="scientific">Cohaesibacter gelatinilyticus</name>
    <dbReference type="NCBI Taxonomy" id="372072"/>
    <lineage>
        <taxon>Bacteria</taxon>
        <taxon>Pseudomonadati</taxon>
        <taxon>Pseudomonadota</taxon>
        <taxon>Alphaproteobacteria</taxon>
        <taxon>Hyphomicrobiales</taxon>
        <taxon>Cohaesibacteraceae</taxon>
    </lineage>
</organism>
<dbReference type="AlphaFoldDB" id="A0A285NEQ3"/>
<dbReference type="PANTHER" id="PTHR43575:SF1">
    <property type="entry name" value="PROTEIN ABCI7, CHLOROPLASTIC"/>
    <property type="match status" value="1"/>
</dbReference>
<evidence type="ECO:0000259" key="3">
    <source>
        <dbReference type="Pfam" id="PF19295"/>
    </source>
</evidence>
<dbReference type="Proteomes" id="UP000219439">
    <property type="component" value="Unassembled WGS sequence"/>
</dbReference>
<protein>
    <submittedName>
        <fullName evidence="4">Iron-regulated ABC transporter permease protein SufD</fullName>
    </submittedName>
</protein>
<sequence length="434" mass="47102">MTLTIVKTPSEEALGALLDGAQAKLPGKGFSSRRADAVARFRQDGLPNRRVEEWKYSDLKRVMPADLSLAGDVSADDVAKQMAVVPRLRGIECDRLVLVNGVFRADLSSMDALEGKVSIIPVAKALEEGTFVLDDPEIAANDHALNLNTALLQDGVIIDVADGVEVERPIEILSLMIGGGMATTRNRVSVGKGAKAFILETFVGDENAYQVNEAIDFRIADGASLSVSRLLSEGKNALHLGSTTVVLGEKSHFEHFTMSTGGQFTRNTAFVKFTGEYSDAELFGATIIGRDQHSDQTLLVDHAVPNCNSKEQYRTVMDDKAQGVFQGKIFVRQPAQKTDGQMMSQALLLSEDAAFFNKPELEIFADDVQCAHGATCGELDEDLLFYLRARGIPLDQAKKMLVLAFLAEAVEHVSNESVVEALEGFIADWLGLDH</sequence>
<dbReference type="PANTHER" id="PTHR43575">
    <property type="entry name" value="PROTEIN ABCI7, CHLOROPLASTIC"/>
    <property type="match status" value="1"/>
</dbReference>
<dbReference type="NCBIfam" id="TIGR01981">
    <property type="entry name" value="sufD"/>
    <property type="match status" value="1"/>
</dbReference>
<dbReference type="OrthoDB" id="9768262at2"/>